<dbReference type="STRING" id="10020.ENSDORP00000004934"/>
<reference evidence="4" key="1">
    <citation type="submission" date="2025-08" db="UniProtKB">
        <authorList>
            <consortium name="RefSeq"/>
        </authorList>
    </citation>
    <scope>IDENTIFICATION</scope>
    <source>
        <tissue evidence="4">Kidney</tissue>
    </source>
</reference>
<name>A0A1S3FTP8_DIPOR</name>
<dbReference type="PANTHER" id="PTHR22677:SF3">
    <property type="entry name" value="ANKYRIN REPEAT DOMAIN-CONTAINING PROTEIN 60"/>
    <property type="match status" value="1"/>
</dbReference>
<dbReference type="CTD" id="140731"/>
<dbReference type="OrthoDB" id="10258888at2759"/>
<feature type="repeat" description="ANK" evidence="1">
    <location>
        <begin position="221"/>
        <end position="253"/>
    </location>
</feature>
<dbReference type="InterPro" id="IPR039323">
    <property type="entry name" value="ANKRD_45/46/60"/>
</dbReference>
<dbReference type="KEGG" id="dord:105991621"/>
<feature type="domain" description="Ubiquitin-like" evidence="2">
    <location>
        <begin position="65"/>
        <end position="141"/>
    </location>
</feature>
<sequence length="303" mass="33800">MADPLILEMPETLIFNDEETVLTLQSDRDQDVSFFATLEPKRQNILDSPATALTFLDTTPAEFCMRVRLEETGEFFRIANCRSDMTVRELKEELDLMAGVPFNMQCLHYLDQGILLDNTTLKFHDMVPGSIISLGIWNHDGWAELFLAAAEGDPSKLSSLGVSEDSSFRTAHAQALRGEQWTQWVSQRAFVALYITSHRGHVEAVQYLLEHGASCVSKTPVGRTPLHAAAAMGRTDCVTQLVRHGASIHERDAHGESPIGMARRLHRKQSERRMFLLYWTAKSSAKDNAGLGPGDLLPDPKAH</sequence>
<dbReference type="PANTHER" id="PTHR22677">
    <property type="entry name" value="ANKYRIN REPEAT DOMAIN-CONTAINING PROTEIN 60"/>
    <property type="match status" value="1"/>
</dbReference>
<evidence type="ECO:0000256" key="1">
    <source>
        <dbReference type="PROSITE-ProRule" id="PRU00023"/>
    </source>
</evidence>
<keyword evidence="1" id="KW-0040">ANK repeat</keyword>
<dbReference type="Pfam" id="PF12796">
    <property type="entry name" value="Ank_2"/>
    <property type="match status" value="1"/>
</dbReference>
<keyword evidence="3" id="KW-1185">Reference proteome</keyword>
<dbReference type="SUPFAM" id="SSF54236">
    <property type="entry name" value="Ubiquitin-like"/>
    <property type="match status" value="1"/>
</dbReference>
<evidence type="ECO:0000313" key="3">
    <source>
        <dbReference type="Proteomes" id="UP000081671"/>
    </source>
</evidence>
<dbReference type="InterPro" id="IPR036770">
    <property type="entry name" value="Ankyrin_rpt-contain_sf"/>
</dbReference>
<dbReference type="GeneID" id="105991621"/>
<accession>A0A1S3FTP8</accession>
<organism evidence="3 4">
    <name type="scientific">Dipodomys ordii</name>
    <name type="common">Ord's kangaroo rat</name>
    <dbReference type="NCBI Taxonomy" id="10020"/>
    <lineage>
        <taxon>Eukaryota</taxon>
        <taxon>Metazoa</taxon>
        <taxon>Chordata</taxon>
        <taxon>Craniata</taxon>
        <taxon>Vertebrata</taxon>
        <taxon>Euteleostomi</taxon>
        <taxon>Mammalia</taxon>
        <taxon>Eutheria</taxon>
        <taxon>Euarchontoglires</taxon>
        <taxon>Glires</taxon>
        <taxon>Rodentia</taxon>
        <taxon>Castorimorpha</taxon>
        <taxon>Heteromyidae</taxon>
        <taxon>Dipodomyinae</taxon>
        <taxon>Dipodomys</taxon>
    </lineage>
</organism>
<dbReference type="PROSITE" id="PS50053">
    <property type="entry name" value="UBIQUITIN_2"/>
    <property type="match status" value="1"/>
</dbReference>
<gene>
    <name evidence="4" type="primary">Ankrd60</name>
</gene>
<evidence type="ECO:0000313" key="4">
    <source>
        <dbReference type="RefSeq" id="XP_012879745.1"/>
    </source>
</evidence>
<dbReference type="InParanoid" id="A0A1S3FTP8"/>
<dbReference type="InterPro" id="IPR002110">
    <property type="entry name" value="Ankyrin_rpt"/>
</dbReference>
<evidence type="ECO:0000259" key="2">
    <source>
        <dbReference type="PROSITE" id="PS50053"/>
    </source>
</evidence>
<dbReference type="SUPFAM" id="SSF48403">
    <property type="entry name" value="Ankyrin repeat"/>
    <property type="match status" value="1"/>
</dbReference>
<dbReference type="Gene3D" id="3.10.20.90">
    <property type="entry name" value="Phosphatidylinositol 3-kinase Catalytic Subunit, Chain A, domain 1"/>
    <property type="match status" value="1"/>
</dbReference>
<dbReference type="InterPro" id="IPR000626">
    <property type="entry name" value="Ubiquitin-like_dom"/>
</dbReference>
<proteinExistence type="predicted"/>
<dbReference type="InterPro" id="IPR029071">
    <property type="entry name" value="Ubiquitin-like_domsf"/>
</dbReference>
<dbReference type="PROSITE" id="PS50297">
    <property type="entry name" value="ANK_REP_REGION"/>
    <property type="match status" value="1"/>
</dbReference>
<dbReference type="AlphaFoldDB" id="A0A1S3FTP8"/>
<dbReference type="CDD" id="cd17063">
    <property type="entry name" value="Ubl_ANKRD60"/>
    <property type="match status" value="1"/>
</dbReference>
<protein>
    <submittedName>
        <fullName evidence="4">Ankyrin repeat domain-containing protein 60</fullName>
    </submittedName>
</protein>
<dbReference type="PROSITE" id="PS50088">
    <property type="entry name" value="ANK_REPEAT"/>
    <property type="match status" value="1"/>
</dbReference>
<dbReference type="RefSeq" id="XP_012879745.1">
    <property type="nucleotide sequence ID" value="XM_013024291.1"/>
</dbReference>
<dbReference type="SMART" id="SM00248">
    <property type="entry name" value="ANK"/>
    <property type="match status" value="2"/>
</dbReference>
<dbReference type="Proteomes" id="UP000081671">
    <property type="component" value="Unplaced"/>
</dbReference>
<dbReference type="Gene3D" id="1.25.40.20">
    <property type="entry name" value="Ankyrin repeat-containing domain"/>
    <property type="match status" value="1"/>
</dbReference>